<accession>A0A1L8CX63</accession>
<evidence type="ECO:0000313" key="4">
    <source>
        <dbReference type="Proteomes" id="UP000187485"/>
    </source>
</evidence>
<organism evidence="3 4">
    <name type="scientific">Carboxydothermus pertinax</name>
    <dbReference type="NCBI Taxonomy" id="870242"/>
    <lineage>
        <taxon>Bacteria</taxon>
        <taxon>Bacillati</taxon>
        <taxon>Bacillota</taxon>
        <taxon>Clostridia</taxon>
        <taxon>Thermoanaerobacterales</taxon>
        <taxon>Thermoanaerobacteraceae</taxon>
        <taxon>Carboxydothermus</taxon>
    </lineage>
</organism>
<dbReference type="Gene3D" id="3.90.1640.10">
    <property type="entry name" value="inorganic pyrophosphatase (n-terminal core)"/>
    <property type="match status" value="1"/>
</dbReference>
<evidence type="ECO:0000313" key="3">
    <source>
        <dbReference type="EMBL" id="GAV23493.1"/>
    </source>
</evidence>
<comment type="caution">
    <text evidence="3">The sequence shown here is derived from an EMBL/GenBank/DDBJ whole genome shotgun (WGS) entry which is preliminary data.</text>
</comment>
<gene>
    <name evidence="3" type="ORF">cpu_20030</name>
</gene>
<dbReference type="InterPro" id="IPR003156">
    <property type="entry name" value="DHHA1_dom"/>
</dbReference>
<dbReference type="Pfam" id="PF02272">
    <property type="entry name" value="DHHA1"/>
    <property type="match status" value="1"/>
</dbReference>
<reference evidence="4" key="1">
    <citation type="submission" date="2016-12" db="EMBL/GenBank/DDBJ databases">
        <title>Draft Genome Sequences od Carboxydothermus pertinax and islandicus, Hydrogenogenic Carboxydotrophic Bacteria.</title>
        <authorList>
            <person name="Fukuyama Y."/>
            <person name="Ohmae K."/>
            <person name="Yoneda Y."/>
            <person name="Yoshida T."/>
            <person name="Sako Y."/>
        </authorList>
    </citation>
    <scope>NUCLEOTIDE SEQUENCE [LARGE SCALE GENOMIC DNA]</scope>
    <source>
        <strain evidence="4">Ug1</strain>
    </source>
</reference>
<evidence type="ECO:0000259" key="1">
    <source>
        <dbReference type="Pfam" id="PF01368"/>
    </source>
</evidence>
<feature type="domain" description="DDH" evidence="1">
    <location>
        <begin position="12"/>
        <end position="155"/>
    </location>
</feature>
<dbReference type="GO" id="GO:0003676">
    <property type="term" value="F:nucleic acid binding"/>
    <property type="evidence" value="ECO:0007669"/>
    <property type="project" value="InterPro"/>
</dbReference>
<dbReference type="InterPro" id="IPR051319">
    <property type="entry name" value="Oligoribo/pAp-PDE_c-di-AMP_PDE"/>
</dbReference>
<dbReference type="SUPFAM" id="SSF64182">
    <property type="entry name" value="DHH phosphoesterases"/>
    <property type="match status" value="1"/>
</dbReference>
<proteinExistence type="predicted"/>
<dbReference type="Pfam" id="PF01368">
    <property type="entry name" value="DHH"/>
    <property type="match status" value="1"/>
</dbReference>
<dbReference type="PANTHER" id="PTHR47618">
    <property type="entry name" value="BIFUNCTIONAL OLIGORIBONUCLEASE AND PAP PHOSPHATASE NRNA"/>
    <property type="match status" value="1"/>
</dbReference>
<dbReference type="OrthoDB" id="9803668at2"/>
<sequence length="316" mass="35017">MNLKELLGKYPKIIIASHIMPDGDAMGSILGFGRALRLGGFKVEMYLKDKPVRLFSFFPDFPKITSDHTIFTEDSLLIALDTADPERLGEEVKSFVVANPQRVINIDHHISNTHFGVENVVIPEASATCEILPEIHEKLNLPWDEWIAAAYYAGITLDTGSFQYSNTTGKSFEVAAFLARKGVDFGKINEKLFMEKPRDSVLLFREALNSLTFDAGGKIAWVKFTREQIERYAEGEEVISSIASYLRGIAGVEVSVLFRETKDGSIKVGLRSKDIDVNEIAAVFGGGGHKRAAGCTLKKSLPETIEVVLAEVKKRF</sequence>
<dbReference type="PANTHER" id="PTHR47618:SF1">
    <property type="entry name" value="BIFUNCTIONAL OLIGORIBONUCLEASE AND PAP PHOSPHATASE NRNA"/>
    <property type="match status" value="1"/>
</dbReference>
<dbReference type="InterPro" id="IPR001667">
    <property type="entry name" value="DDH_dom"/>
</dbReference>
<protein>
    <recommendedName>
        <fullName evidence="5">DHH family phosphoesterase</fullName>
    </recommendedName>
</protein>
<evidence type="ECO:0000259" key="2">
    <source>
        <dbReference type="Pfam" id="PF02272"/>
    </source>
</evidence>
<name>A0A1L8CX63_9THEO</name>
<dbReference type="AlphaFoldDB" id="A0A1L8CX63"/>
<dbReference type="RefSeq" id="WP_075859903.1">
    <property type="nucleotide sequence ID" value="NZ_BDJK01000055.1"/>
</dbReference>
<dbReference type="InterPro" id="IPR038763">
    <property type="entry name" value="DHH_sf"/>
</dbReference>
<dbReference type="EMBL" id="BDJK01000055">
    <property type="protein sequence ID" value="GAV23493.1"/>
    <property type="molecule type" value="Genomic_DNA"/>
</dbReference>
<feature type="domain" description="DHHA1" evidence="2">
    <location>
        <begin position="237"/>
        <end position="314"/>
    </location>
</feature>
<dbReference type="Proteomes" id="UP000187485">
    <property type="component" value="Unassembled WGS sequence"/>
</dbReference>
<dbReference type="Gene3D" id="3.10.310.30">
    <property type="match status" value="1"/>
</dbReference>
<keyword evidence="4" id="KW-1185">Reference proteome</keyword>
<dbReference type="STRING" id="870242.cpu_20030"/>
<evidence type="ECO:0008006" key="5">
    <source>
        <dbReference type="Google" id="ProtNLM"/>
    </source>
</evidence>